<evidence type="ECO:0000313" key="2">
    <source>
        <dbReference type="EMBL" id="KAK8027595.1"/>
    </source>
</evidence>
<organism evidence="2 3">
    <name type="scientific">Apiospora marii</name>
    <dbReference type="NCBI Taxonomy" id="335849"/>
    <lineage>
        <taxon>Eukaryota</taxon>
        <taxon>Fungi</taxon>
        <taxon>Dikarya</taxon>
        <taxon>Ascomycota</taxon>
        <taxon>Pezizomycotina</taxon>
        <taxon>Sordariomycetes</taxon>
        <taxon>Xylariomycetidae</taxon>
        <taxon>Amphisphaeriales</taxon>
        <taxon>Apiosporaceae</taxon>
        <taxon>Apiospora</taxon>
    </lineage>
</organism>
<comment type="caution">
    <text evidence="2">The sequence shown here is derived from an EMBL/GenBank/DDBJ whole genome shotgun (WGS) entry which is preliminary data.</text>
</comment>
<evidence type="ECO:0000256" key="1">
    <source>
        <dbReference type="SAM" id="MobiDB-lite"/>
    </source>
</evidence>
<feature type="region of interest" description="Disordered" evidence="1">
    <location>
        <begin position="129"/>
        <end position="173"/>
    </location>
</feature>
<proteinExistence type="predicted"/>
<dbReference type="Proteomes" id="UP001396898">
    <property type="component" value="Unassembled WGS sequence"/>
</dbReference>
<reference evidence="2 3" key="1">
    <citation type="submission" date="2023-01" db="EMBL/GenBank/DDBJ databases">
        <title>Analysis of 21 Apiospora genomes using comparative genomics revels a genus with tremendous synthesis potential of carbohydrate active enzymes and secondary metabolites.</title>
        <authorList>
            <person name="Sorensen T."/>
        </authorList>
    </citation>
    <scope>NUCLEOTIDE SEQUENCE [LARGE SCALE GENOMIC DNA]</scope>
    <source>
        <strain evidence="2 3">CBS 20057</strain>
    </source>
</reference>
<keyword evidence="3" id="KW-1185">Reference proteome</keyword>
<protein>
    <submittedName>
        <fullName evidence="2">Uncharacterized protein</fullName>
    </submittedName>
</protein>
<evidence type="ECO:0000313" key="3">
    <source>
        <dbReference type="Proteomes" id="UP001396898"/>
    </source>
</evidence>
<dbReference type="EMBL" id="JAQQWI010000007">
    <property type="protein sequence ID" value="KAK8027595.1"/>
    <property type="molecule type" value="Genomic_DNA"/>
</dbReference>
<gene>
    <name evidence="2" type="ORF">PG991_004651</name>
</gene>
<sequence length="228" mass="25264">MASPPSRGNDGDHDPSDDRRYWNPYEMQVVCALVCKGAHLKGSLSFATKLNTILNGSGSYKDDIDIEDIEELLGRIETEKKGALAFIERQGHSRITRTQRRVFERNLGFDGTLAEWQEGRKEEVVQARQDREAKQAKQGSLDGGAQPTAADGTQIDRWTPNMRSEVAQSDARVFDKEQTDGRMDEGASTASQFTRMQGNVLLTRDVANRTPGYGKEFATTTTTGGHAH</sequence>
<name>A0ABR1S6Y1_9PEZI</name>
<accession>A0ABR1S6Y1</accession>